<name>A0ABS7TA48_9GAMM</name>
<dbReference type="SUPFAM" id="SSF74653">
    <property type="entry name" value="TolA/TonB C-terminal domain"/>
    <property type="match status" value="1"/>
</dbReference>
<evidence type="ECO:0000313" key="2">
    <source>
        <dbReference type="Proteomes" id="UP001430290"/>
    </source>
</evidence>
<gene>
    <name evidence="1" type="ORF">K7B09_00010</name>
</gene>
<dbReference type="Proteomes" id="UP001430290">
    <property type="component" value="Unassembled WGS sequence"/>
</dbReference>
<dbReference type="RefSeq" id="WP_223625211.1">
    <property type="nucleotide sequence ID" value="NZ_JAIQDJ010000001.1"/>
</dbReference>
<keyword evidence="2" id="KW-1185">Reference proteome</keyword>
<protein>
    <submittedName>
        <fullName evidence="1">Energy transducer TonB</fullName>
    </submittedName>
</protein>
<evidence type="ECO:0000313" key="1">
    <source>
        <dbReference type="EMBL" id="MBZ4184715.1"/>
    </source>
</evidence>
<comment type="caution">
    <text evidence="1">The sequence shown here is derived from an EMBL/GenBank/DDBJ whole genome shotgun (WGS) entry which is preliminary data.</text>
</comment>
<proteinExistence type="predicted"/>
<accession>A0ABS7TA48</accession>
<organism evidence="1 2">
    <name type="scientific">Thermomonas beijingensis</name>
    <dbReference type="NCBI Taxonomy" id="2872701"/>
    <lineage>
        <taxon>Bacteria</taxon>
        <taxon>Pseudomonadati</taxon>
        <taxon>Pseudomonadota</taxon>
        <taxon>Gammaproteobacteria</taxon>
        <taxon>Lysobacterales</taxon>
        <taxon>Lysobacteraceae</taxon>
        <taxon>Thermomonas</taxon>
    </lineage>
</organism>
<dbReference type="EMBL" id="JAIQDJ010000001">
    <property type="protein sequence ID" value="MBZ4184715.1"/>
    <property type="molecule type" value="Genomic_DNA"/>
</dbReference>
<sequence length="336" mass="35920">MAFGTIAKQAFEQRLGILAGSVGPDFQVMALSCGTIATAYFAGEEGMSTQIKGLVFALLLVGVSAGAIAGSIKENRKLVESSLLVKGDIVIAPDGSVQAYTLTPNDAMKGLETFLDNNITHWRFKPVEVDGKAVTAKAPMSLRLVATPETSGNGMSVRIAGTWFGSSPDMAPTDKVRSQKMAPPKYPTGVMMVGGQGTVYLIVSAGRDGHVLNVEAERVNLMTLGTDRQMAEMREQFAKASILAAKRWTFIPPTTGPEAGKDRWSVRVPVAYLMQGSHQAHASKANGWESYIPDPSPKLIPWLDKKDQDKLASDALPDDGVYPLQQGAQLLTAPKT</sequence>
<reference evidence="1" key="1">
    <citation type="submission" date="2021-09" db="EMBL/GenBank/DDBJ databases">
        <authorList>
            <person name="Wu T."/>
            <person name="Guo S.Z."/>
        </authorList>
    </citation>
    <scope>NUCLEOTIDE SEQUENCE</scope>
    <source>
        <strain evidence="1">RSS-23</strain>
    </source>
</reference>
<dbReference type="Gene3D" id="3.30.1150.10">
    <property type="match status" value="1"/>
</dbReference>